<protein>
    <submittedName>
        <fullName evidence="2">Spermidine synthase</fullName>
    </submittedName>
</protein>
<dbReference type="RefSeq" id="WP_184786616.1">
    <property type="nucleotide sequence ID" value="NZ_BONT01000013.1"/>
</dbReference>
<dbReference type="PANTHER" id="PTHR43317:SF3">
    <property type="entry name" value="BLR2883 PROTEIN"/>
    <property type="match status" value="1"/>
</dbReference>
<evidence type="ECO:0000313" key="3">
    <source>
        <dbReference type="Proteomes" id="UP000548476"/>
    </source>
</evidence>
<evidence type="ECO:0000313" key="2">
    <source>
        <dbReference type="EMBL" id="MBB6033749.1"/>
    </source>
</evidence>
<dbReference type="Pfam" id="PF01564">
    <property type="entry name" value="Spermine_synth"/>
    <property type="match status" value="1"/>
</dbReference>
<dbReference type="AlphaFoldDB" id="A0A841FMB5"/>
<dbReference type="PANTHER" id="PTHR43317">
    <property type="entry name" value="THERMOSPERMINE SYNTHASE ACAULIS5"/>
    <property type="match status" value="1"/>
</dbReference>
<accession>A0A841FMB5</accession>
<dbReference type="InterPro" id="IPR029063">
    <property type="entry name" value="SAM-dependent_MTases_sf"/>
</dbReference>
<gene>
    <name evidence="2" type="ORF">HNR73_001599</name>
</gene>
<dbReference type="SUPFAM" id="SSF53335">
    <property type="entry name" value="S-adenosyl-L-methionine-dependent methyltransferases"/>
    <property type="match status" value="1"/>
</dbReference>
<dbReference type="Proteomes" id="UP000548476">
    <property type="component" value="Unassembled WGS sequence"/>
</dbReference>
<reference evidence="2 3" key="1">
    <citation type="submission" date="2020-08" db="EMBL/GenBank/DDBJ databases">
        <title>Genomic Encyclopedia of Type Strains, Phase IV (KMG-IV): sequencing the most valuable type-strain genomes for metagenomic binning, comparative biology and taxonomic classification.</title>
        <authorList>
            <person name="Goeker M."/>
        </authorList>
    </citation>
    <scope>NUCLEOTIDE SEQUENCE [LARGE SCALE GENOMIC DNA]</scope>
    <source>
        <strain evidence="2 3">YIM 65646</strain>
    </source>
</reference>
<dbReference type="EMBL" id="JACHGT010000003">
    <property type="protein sequence ID" value="MBB6033749.1"/>
    <property type="molecule type" value="Genomic_DNA"/>
</dbReference>
<keyword evidence="1" id="KW-0620">Polyamine biosynthesis</keyword>
<evidence type="ECO:0000256" key="1">
    <source>
        <dbReference type="ARBA" id="ARBA00023115"/>
    </source>
</evidence>
<dbReference type="GO" id="GO:0006596">
    <property type="term" value="P:polyamine biosynthetic process"/>
    <property type="evidence" value="ECO:0007669"/>
    <property type="project" value="UniProtKB-KW"/>
</dbReference>
<dbReference type="Gene3D" id="3.40.50.150">
    <property type="entry name" value="Vaccinia Virus protein VP39"/>
    <property type="match status" value="1"/>
</dbReference>
<comment type="caution">
    <text evidence="2">The sequence shown here is derived from an EMBL/GenBank/DDBJ whole genome shotgun (WGS) entry which is preliminary data.</text>
</comment>
<keyword evidence="3" id="KW-1185">Reference proteome</keyword>
<name>A0A841FMB5_9ACTN</name>
<sequence length="221" mass="23501">MSRSGAVVLSRVHGRQGELVLRRVDGHFEIISNGVFLMDTRNGESERVLIRAAVDAVKAASARMLIGGLGVGFSLAEAVADPRVGEVTVIECEPSVIAWHGTHLSDFSAGAVGDADVTVVCADLLAWLRQAPDELFFDVMCLDIDNGPDWTVTPANARLYDQAGLELVISRLSPGGVAAFWSAAASVEFERRLGEHFADVRVVEVAVPRGPADVVYVACAS</sequence>
<organism evidence="2 3">
    <name type="scientific">Phytomonospora endophytica</name>
    <dbReference type="NCBI Taxonomy" id="714109"/>
    <lineage>
        <taxon>Bacteria</taxon>
        <taxon>Bacillati</taxon>
        <taxon>Actinomycetota</taxon>
        <taxon>Actinomycetes</taxon>
        <taxon>Micromonosporales</taxon>
        <taxon>Micromonosporaceae</taxon>
        <taxon>Phytomonospora</taxon>
    </lineage>
</organism>
<proteinExistence type="predicted"/>